<dbReference type="InterPro" id="IPR011990">
    <property type="entry name" value="TPR-like_helical_dom_sf"/>
</dbReference>
<evidence type="ECO:0000256" key="1">
    <source>
        <dbReference type="SAM" id="Coils"/>
    </source>
</evidence>
<reference evidence="4 5" key="1">
    <citation type="journal article" date="2016" name="Front. Microbiol.">
        <title>Single-Cell (Meta-)Genomics of a Dimorphic Candidatus Thiomargarita nelsonii Reveals Genomic Plasticity.</title>
        <authorList>
            <person name="Flood B.E."/>
            <person name="Fliss P."/>
            <person name="Jones D.S."/>
            <person name="Dick G.J."/>
            <person name="Jain S."/>
            <person name="Kaster A.K."/>
            <person name="Winkel M."/>
            <person name="Mussmann M."/>
            <person name="Bailey J."/>
        </authorList>
    </citation>
    <scope>NUCLEOTIDE SEQUENCE [LARGE SCALE GENOMIC DNA]</scope>
    <source>
        <strain evidence="4">Hydrate Ridge</strain>
    </source>
</reference>
<evidence type="ECO:0000313" key="4">
    <source>
        <dbReference type="EMBL" id="KHD10580.1"/>
    </source>
</evidence>
<proteinExistence type="predicted"/>
<keyword evidence="5" id="KW-1185">Reference proteome</keyword>
<dbReference type="PANTHER" id="PTHR34301">
    <property type="entry name" value="DNA-BINDING PROTEIN-RELATED"/>
    <property type="match status" value="1"/>
</dbReference>
<dbReference type="Gene3D" id="3.40.50.300">
    <property type="entry name" value="P-loop containing nucleotide triphosphate hydrolases"/>
    <property type="match status" value="1"/>
</dbReference>
<feature type="domain" description="ATPase" evidence="3">
    <location>
        <begin position="18"/>
        <end position="139"/>
    </location>
</feature>
<dbReference type="Pfam" id="PF12895">
    <property type="entry name" value="ANAPC3"/>
    <property type="match status" value="1"/>
</dbReference>
<dbReference type="AlphaFoldDB" id="A0A0A6PIQ8"/>
<keyword evidence="2" id="KW-0472">Membrane</keyword>
<evidence type="ECO:0000259" key="3">
    <source>
        <dbReference type="Pfam" id="PF01637"/>
    </source>
</evidence>
<dbReference type="SUPFAM" id="SSF52540">
    <property type="entry name" value="P-loop containing nucleoside triphosphate hydrolases"/>
    <property type="match status" value="1"/>
</dbReference>
<accession>A0A0A6PIQ8</accession>
<dbReference type="Pfam" id="PF01637">
    <property type="entry name" value="ATPase_2"/>
    <property type="match status" value="1"/>
</dbReference>
<sequence>MPVNPYITNKPVGNSPAFIGRADKLREVEQMLRSADDNTVVLYGQRRIGKSSLLQHLTSQLPTYGKYCPIYFNLQDKATWSLDKLVRELAQSIAQVLNQPAPDLGEQPEAEFIEILPNLLQSLPEKTALVLLFDEFDVQPSLKENQAGSCFFPYLRQPLNVHRQTLKFVFAMGRDVEDIDNIAVYLFRGIPPITYLSFFDQSEIEKLVRLDSLNWQEEAVASVWKYTQGHPFLTQQICFQLWEQFYNPAPETAPTVTPRDVENVIFDVLEASRQTFEWLWDGLPPAGRVVASALAEAGPAPMTNDALETWLSENGIRVFLEELRETPHLLQNWEWLKFTDDGYVFRVELVRRWIRENKPFRRVQDELDGIDAVADTLFQTASDLYKNEDFDSSIEQLREVIDLNSNHLGAHQLLADILLAQGKSKEAKYLLDKLFNYKPEAARPRLIQALLALAQKTQEEAEKIEYYQEVLNLDPKQPEAIAERQKIWRQRGDRVITNEIDLNAILKGFTNKVVADIENKIRGRYFFGLISLVLIFCIWAYWIQPSQYKLVQVETIKEMLKQTENEKKALEKALEQARLDRLKINQKIEEFQGKNAHLENALEQANGKMIQLEEKLFKLYHRTELGKFLSKLKRGQYIVVISSHKKREHAEKQLKKLKEAYPELFYPQKDLLPDKVDNNLHQRGKIWEIFVSGFYASPSSKLLKKKVISLDFIRSAFVRKDPFRADRNLPWL</sequence>
<feature type="coiled-coil region" evidence="1">
    <location>
        <begin position="553"/>
        <end position="660"/>
    </location>
</feature>
<name>A0A0A6PIQ8_9GAMM</name>
<comment type="caution">
    <text evidence="4">The sequence shown here is derived from an EMBL/GenBank/DDBJ whole genome shotgun (WGS) entry which is preliminary data.</text>
</comment>
<dbReference type="EMBL" id="JSZA02000028">
    <property type="protein sequence ID" value="KHD10580.1"/>
    <property type="molecule type" value="Genomic_DNA"/>
</dbReference>
<dbReference type="GO" id="GO:0005524">
    <property type="term" value="F:ATP binding"/>
    <property type="evidence" value="ECO:0007669"/>
    <property type="project" value="InterPro"/>
</dbReference>
<gene>
    <name evidence="4" type="ORF">PN36_09280</name>
</gene>
<evidence type="ECO:0000256" key="2">
    <source>
        <dbReference type="SAM" id="Phobius"/>
    </source>
</evidence>
<dbReference type="Gene3D" id="1.25.40.10">
    <property type="entry name" value="Tetratricopeptide repeat domain"/>
    <property type="match status" value="1"/>
</dbReference>
<dbReference type="InterPro" id="IPR011579">
    <property type="entry name" value="ATPase_dom"/>
</dbReference>
<dbReference type="PANTHER" id="PTHR34301:SF8">
    <property type="entry name" value="ATPASE DOMAIN-CONTAINING PROTEIN"/>
    <property type="match status" value="1"/>
</dbReference>
<keyword evidence="1" id="KW-0175">Coiled coil</keyword>
<feature type="transmembrane region" description="Helical" evidence="2">
    <location>
        <begin position="525"/>
        <end position="543"/>
    </location>
</feature>
<keyword evidence="2" id="KW-0812">Transmembrane</keyword>
<protein>
    <recommendedName>
        <fullName evidence="3">ATPase domain-containing protein</fullName>
    </recommendedName>
</protein>
<dbReference type="SUPFAM" id="SSF48452">
    <property type="entry name" value="TPR-like"/>
    <property type="match status" value="1"/>
</dbReference>
<organism evidence="4 5">
    <name type="scientific">Candidatus Thiomargarita nelsonii</name>
    <dbReference type="NCBI Taxonomy" id="1003181"/>
    <lineage>
        <taxon>Bacteria</taxon>
        <taxon>Pseudomonadati</taxon>
        <taxon>Pseudomonadota</taxon>
        <taxon>Gammaproteobacteria</taxon>
        <taxon>Thiotrichales</taxon>
        <taxon>Thiotrichaceae</taxon>
        <taxon>Thiomargarita</taxon>
    </lineage>
</organism>
<dbReference type="InterPro" id="IPR027417">
    <property type="entry name" value="P-loop_NTPase"/>
</dbReference>
<keyword evidence="2" id="KW-1133">Transmembrane helix</keyword>
<dbReference type="Proteomes" id="UP000030428">
    <property type="component" value="Unassembled WGS sequence"/>
</dbReference>
<evidence type="ECO:0000313" key="5">
    <source>
        <dbReference type="Proteomes" id="UP000030428"/>
    </source>
</evidence>